<evidence type="ECO:0000313" key="3">
    <source>
        <dbReference type="Proteomes" id="UP000199446"/>
    </source>
</evidence>
<keyword evidence="1" id="KW-0472">Membrane</keyword>
<accession>A0A1G7I725</accession>
<dbReference type="AlphaFoldDB" id="A0A1G7I725"/>
<proteinExistence type="predicted"/>
<protein>
    <recommendedName>
        <fullName evidence="4">Colicin V production protein</fullName>
    </recommendedName>
</protein>
<sequence length="153" mass="16091">MLTWVDLLALWSLALGVALGYRAGLPLAFAGLGGVLYLLLAQLGLSGAGWGLGLGLLAGLLAKSLPLPPLSRGLEGFLGLLGGGFLGLFLALALWTGFPWEAVGGGLRYPSVNLPTPIYQGVAQSPFAREAFLLAWKYPWLRKALALEGKHPR</sequence>
<dbReference type="RefSeq" id="WP_093007864.1">
    <property type="nucleotide sequence ID" value="NZ_FNBC01000024.1"/>
</dbReference>
<dbReference type="OrthoDB" id="33061at2"/>
<evidence type="ECO:0008006" key="4">
    <source>
        <dbReference type="Google" id="ProtNLM"/>
    </source>
</evidence>
<evidence type="ECO:0000256" key="1">
    <source>
        <dbReference type="SAM" id="Phobius"/>
    </source>
</evidence>
<keyword evidence="1" id="KW-0812">Transmembrane</keyword>
<dbReference type="EMBL" id="FNBC01000024">
    <property type="protein sequence ID" value="SDF08398.1"/>
    <property type="molecule type" value="Genomic_DNA"/>
</dbReference>
<keyword evidence="1" id="KW-1133">Transmembrane helix</keyword>
<dbReference type="STRING" id="482827.SAMN04488243_12416"/>
<gene>
    <name evidence="2" type="ORF">SAMN04488243_12416</name>
</gene>
<name>A0A1G7I725_9DEIN</name>
<reference evidence="3" key="1">
    <citation type="submission" date="2016-10" db="EMBL/GenBank/DDBJ databases">
        <authorList>
            <person name="Varghese N."/>
            <person name="Submissions S."/>
        </authorList>
    </citation>
    <scope>NUCLEOTIDE SEQUENCE [LARGE SCALE GENOMIC DNA]</scope>
    <source>
        <strain evidence="3">CGMCC 1.6992</strain>
    </source>
</reference>
<feature type="transmembrane region" description="Helical" evidence="1">
    <location>
        <begin position="74"/>
        <end position="98"/>
    </location>
</feature>
<evidence type="ECO:0000313" key="2">
    <source>
        <dbReference type="EMBL" id="SDF08398.1"/>
    </source>
</evidence>
<dbReference type="Proteomes" id="UP000199446">
    <property type="component" value="Unassembled WGS sequence"/>
</dbReference>
<feature type="transmembrane region" description="Helical" evidence="1">
    <location>
        <begin position="36"/>
        <end position="62"/>
    </location>
</feature>
<organism evidence="2 3">
    <name type="scientific">Thermus arciformis</name>
    <dbReference type="NCBI Taxonomy" id="482827"/>
    <lineage>
        <taxon>Bacteria</taxon>
        <taxon>Thermotogati</taxon>
        <taxon>Deinococcota</taxon>
        <taxon>Deinococci</taxon>
        <taxon>Thermales</taxon>
        <taxon>Thermaceae</taxon>
        <taxon>Thermus</taxon>
    </lineage>
</organism>
<keyword evidence="3" id="KW-1185">Reference proteome</keyword>